<dbReference type="Gene3D" id="3.30.70.1430">
    <property type="entry name" value="Multidrug efflux transporter AcrB pore domain"/>
    <property type="match status" value="2"/>
</dbReference>
<dbReference type="SUPFAM" id="SSF82714">
    <property type="entry name" value="Multidrug efflux transporter AcrB TolC docking domain, DN and DC subdomains"/>
    <property type="match status" value="2"/>
</dbReference>
<feature type="transmembrane region" description="Helical" evidence="8">
    <location>
        <begin position="351"/>
        <end position="381"/>
    </location>
</feature>
<proteinExistence type="inferred from homology"/>
<keyword evidence="5 8" id="KW-0812">Transmembrane</keyword>
<dbReference type="GO" id="GO:0042910">
    <property type="term" value="F:xenobiotic transmembrane transporter activity"/>
    <property type="evidence" value="ECO:0007669"/>
    <property type="project" value="TreeGrafter"/>
</dbReference>
<feature type="transmembrane region" description="Helical" evidence="8">
    <location>
        <begin position="529"/>
        <end position="555"/>
    </location>
</feature>
<organism evidence="9 10">
    <name type="scientific">Pseudomonas multiresinivorans</name>
    <dbReference type="NCBI Taxonomy" id="95301"/>
    <lineage>
        <taxon>Bacteria</taxon>
        <taxon>Pseudomonadati</taxon>
        <taxon>Pseudomonadota</taxon>
        <taxon>Gammaproteobacteria</taxon>
        <taxon>Pseudomonadales</taxon>
        <taxon>Pseudomonadaceae</taxon>
        <taxon>Pseudomonas</taxon>
    </lineage>
</organism>
<name>A0A7Z3BMC6_9PSED</name>
<dbReference type="Gene3D" id="3.30.70.1440">
    <property type="entry name" value="Multidrug efflux transporter AcrB pore domain"/>
    <property type="match status" value="1"/>
</dbReference>
<keyword evidence="10" id="KW-1185">Reference proteome</keyword>
<evidence type="ECO:0000256" key="4">
    <source>
        <dbReference type="ARBA" id="ARBA00022475"/>
    </source>
</evidence>
<reference evidence="9 10" key="1">
    <citation type="submission" date="2020-02" db="EMBL/GenBank/DDBJ databases">
        <title>Complete genome sequence of Pseudomonas multiresinivorans ORNL1.</title>
        <authorList>
            <person name="Podar M."/>
        </authorList>
    </citation>
    <scope>NUCLEOTIDE SEQUENCE [LARGE SCALE GENOMIC DNA]</scope>
    <source>
        <strain evidence="10">populi</strain>
    </source>
</reference>
<feature type="transmembrane region" description="Helical" evidence="8">
    <location>
        <begin position="1013"/>
        <end position="1036"/>
    </location>
</feature>
<evidence type="ECO:0000313" key="9">
    <source>
        <dbReference type="EMBL" id="QJP09437.1"/>
    </source>
</evidence>
<dbReference type="EMBL" id="CP048833">
    <property type="protein sequence ID" value="QJP09437.1"/>
    <property type="molecule type" value="Genomic_DNA"/>
</dbReference>
<comment type="similarity">
    <text evidence="2">Belongs to the resistance-nodulation-cell division (RND) (TC 2.A.6) family.</text>
</comment>
<keyword evidence="3" id="KW-0813">Transport</keyword>
<dbReference type="Pfam" id="PF00873">
    <property type="entry name" value="ACR_tran"/>
    <property type="match status" value="1"/>
</dbReference>
<dbReference type="RefSeq" id="WP_169939164.1">
    <property type="nucleotide sequence ID" value="NZ_CP048833.1"/>
</dbReference>
<dbReference type="NCBIfam" id="TIGR00914">
    <property type="entry name" value="2A0601"/>
    <property type="match status" value="1"/>
</dbReference>
<dbReference type="GO" id="GO:0008324">
    <property type="term" value="F:monoatomic cation transmembrane transporter activity"/>
    <property type="evidence" value="ECO:0007669"/>
    <property type="project" value="InterPro"/>
</dbReference>
<feature type="transmembrane region" description="Helical" evidence="8">
    <location>
        <begin position="884"/>
        <end position="903"/>
    </location>
</feature>
<dbReference type="SUPFAM" id="SSF82693">
    <property type="entry name" value="Multidrug efflux transporter AcrB pore domain, PN1, PN2, PC1 and PC2 subdomains"/>
    <property type="match status" value="3"/>
</dbReference>
<dbReference type="Gene3D" id="3.30.2090.10">
    <property type="entry name" value="Multidrug efflux transporter AcrB TolC docking domain, DN and DC subdomains"/>
    <property type="match status" value="2"/>
</dbReference>
<keyword evidence="7 8" id="KW-0472">Membrane</keyword>
<evidence type="ECO:0000256" key="3">
    <source>
        <dbReference type="ARBA" id="ARBA00022448"/>
    </source>
</evidence>
<dbReference type="InterPro" id="IPR027463">
    <property type="entry name" value="AcrB_DN_DC_subdom"/>
</dbReference>
<evidence type="ECO:0000256" key="1">
    <source>
        <dbReference type="ARBA" id="ARBA00004651"/>
    </source>
</evidence>
<dbReference type="InterPro" id="IPR004763">
    <property type="entry name" value="CusA-like"/>
</dbReference>
<sequence>MFERIIRFAIEQRYLVLLAVLGMAGLGIASYQKLPIDAVPDITNVQVQVNTSAPGFTPLETEQRITYPVETAMAGLPGLQQTRSISRSGLSQVTVIFRDGTDLFFARQLVNERLQQAREQLPEGVESAMGPISTGLGEIFLWTIEAEPGARKEDGSEYTPTDLRVIQDWVIKPQLRNVPGVAEVNTIGGFAKQFQVAPDTRRLAAYRLTLADVIAALERNNANVGAGYIERNGEQLLVRAPGQVGSLQDIANIVVANVDGTPIRLRNVAEVDLGRELRTGAATEDGREVVLGTVFMLIGENSRTVAKAAAAKLDEINRTLPAGVKAVTVYDRTQLVDKAIATVKRNLTEGAILVVAVLFLFLGNIRAALITAMVIPLAMLFTFTGMFSNRISANLMSLGALDFGIIVDGAVVIVENAIRRLAHAQQHHGRLLTRSERMHEVFAASKEARRALIYGQLIIMVVYLPIFALTGVEGKMFHPMAFTVVLALLGAMILSVTFVPAAIALFISGKVKEEENLLMRGARRAYEPVLDWVMARRALVFSCAAVLVLLSGLLASRMGSEFVPSLGEGDFALQSLRTPGTSLSQSVAMQEALERQVLDKVPEVQRMFSRTGTAEIASDPMPPNISDAYVMLKPKEQWPDPKKSRAQLEAEIQEAANGVPGSAYELSQPIQLRFNELISGVRSDVAVKVFGDDMEVLNQTAEQIAGVLRQVQGSSEVKVEQTSGLPVLTVNIDRQRAARYGLNVGDIQDNVSVAIGGREAGTLFEGDRRFDLIVRLPESLRSDIDALSRMLIPVPAPANATDSRIGFITLGEVARLELVQGPNQVSRENGKRLVVVSANVRGRDIGSFVAEASGNIEQQVKLQAGYWTTWGGQFEQLQSAAQRLQIVVPVALLLVFTLLLMMFNNVRDGLVVFTGIPFALTGGVVALWLRDIPLSISAGVGFIALSGVAVLNGLVMISFIRSLREEGRGLDAAIREGALTRLRPVLMTALVASLGFVPMALATGTGAEVQRPLATVVIGGILSSTTLTLLVLPALYRWMHRRDEDARVQREGAGLGR</sequence>
<evidence type="ECO:0000256" key="6">
    <source>
        <dbReference type="ARBA" id="ARBA00022989"/>
    </source>
</evidence>
<dbReference type="Gene3D" id="1.20.1640.10">
    <property type="entry name" value="Multidrug efflux transporter AcrB transmembrane domain"/>
    <property type="match status" value="2"/>
</dbReference>
<keyword evidence="4" id="KW-1003">Cell membrane</keyword>
<feature type="transmembrane region" description="Helical" evidence="8">
    <location>
        <begin position="935"/>
        <end position="960"/>
    </location>
</feature>
<feature type="transmembrane region" description="Helical" evidence="8">
    <location>
        <begin position="12"/>
        <end position="31"/>
    </location>
</feature>
<dbReference type="AlphaFoldDB" id="A0A7Z3BMC6"/>
<dbReference type="PANTHER" id="PTHR32063:SF24">
    <property type="entry name" value="CATION EFFLUX SYSTEM (ACRB_ACRD_ACRF FAMILY)"/>
    <property type="match status" value="1"/>
</dbReference>
<dbReference type="Gene3D" id="3.30.70.1320">
    <property type="entry name" value="Multidrug efflux transporter AcrB pore domain like"/>
    <property type="match status" value="1"/>
</dbReference>
<feature type="transmembrane region" description="Helical" evidence="8">
    <location>
        <begin position="910"/>
        <end position="929"/>
    </location>
</feature>
<dbReference type="PANTHER" id="PTHR32063">
    <property type="match status" value="1"/>
</dbReference>
<evidence type="ECO:0000256" key="2">
    <source>
        <dbReference type="ARBA" id="ARBA00010942"/>
    </source>
</evidence>
<keyword evidence="6 8" id="KW-1133">Transmembrane helix</keyword>
<gene>
    <name evidence="9" type="ORF">G4G71_16670</name>
</gene>
<dbReference type="Proteomes" id="UP000502549">
    <property type="component" value="Chromosome"/>
</dbReference>
<dbReference type="InterPro" id="IPR001036">
    <property type="entry name" value="Acrflvin-R"/>
</dbReference>
<dbReference type="KEGG" id="pmui:G4G71_16670"/>
<dbReference type="SUPFAM" id="SSF82866">
    <property type="entry name" value="Multidrug efflux transporter AcrB transmembrane domain"/>
    <property type="match status" value="2"/>
</dbReference>
<evidence type="ECO:0000256" key="5">
    <source>
        <dbReference type="ARBA" id="ARBA00022692"/>
    </source>
</evidence>
<accession>A0A7Z3BMC6</accession>
<comment type="subcellular location">
    <subcellularLocation>
        <location evidence="1">Cell membrane</location>
        <topology evidence="1">Multi-pass membrane protein</topology>
    </subcellularLocation>
</comment>
<evidence type="ECO:0000256" key="8">
    <source>
        <dbReference type="SAM" id="Phobius"/>
    </source>
</evidence>
<feature type="transmembrane region" description="Helical" evidence="8">
    <location>
        <begin position="981"/>
        <end position="1001"/>
    </location>
</feature>
<evidence type="ECO:0000256" key="7">
    <source>
        <dbReference type="ARBA" id="ARBA00023136"/>
    </source>
</evidence>
<dbReference type="GO" id="GO:0005886">
    <property type="term" value="C:plasma membrane"/>
    <property type="evidence" value="ECO:0007669"/>
    <property type="project" value="UniProtKB-SubCell"/>
</dbReference>
<feature type="transmembrane region" description="Helical" evidence="8">
    <location>
        <begin position="451"/>
        <end position="472"/>
    </location>
</feature>
<feature type="transmembrane region" description="Helical" evidence="8">
    <location>
        <begin position="484"/>
        <end position="508"/>
    </location>
</feature>
<evidence type="ECO:0000313" key="10">
    <source>
        <dbReference type="Proteomes" id="UP000502549"/>
    </source>
</evidence>
<protein>
    <submittedName>
        <fullName evidence="9">CusA/CzcA family heavy metal efflux RND transporter</fullName>
    </submittedName>
</protein>
<dbReference type="PRINTS" id="PR00702">
    <property type="entry name" value="ACRIFLAVINRP"/>
</dbReference>